<keyword evidence="9 14" id="KW-0949">S-adenosyl-L-methionine</keyword>
<dbReference type="GO" id="GO:0008649">
    <property type="term" value="F:rRNA methyltransferase activity"/>
    <property type="evidence" value="ECO:0007669"/>
    <property type="project" value="InterPro"/>
</dbReference>
<evidence type="ECO:0000256" key="12">
    <source>
        <dbReference type="ARBA" id="ARBA00031088"/>
    </source>
</evidence>
<evidence type="ECO:0000313" key="16">
    <source>
        <dbReference type="EMBL" id="MBA4602391.1"/>
    </source>
</evidence>
<evidence type="ECO:0000313" key="17">
    <source>
        <dbReference type="Proteomes" id="UP000538292"/>
    </source>
</evidence>
<dbReference type="Pfam" id="PF01029">
    <property type="entry name" value="NusB"/>
    <property type="match status" value="1"/>
</dbReference>
<dbReference type="EMBL" id="JACEOL010000030">
    <property type="protein sequence ID" value="MBA4602391.1"/>
    <property type="molecule type" value="Genomic_DNA"/>
</dbReference>
<evidence type="ECO:0000256" key="5">
    <source>
        <dbReference type="ARBA" id="ARBA00022490"/>
    </source>
</evidence>
<feature type="binding site" evidence="14">
    <location>
        <position position="291"/>
    </location>
    <ligand>
        <name>S-adenosyl-L-methionine</name>
        <dbReference type="ChEBI" id="CHEBI:59789"/>
    </ligand>
</feature>
<dbReference type="Gene3D" id="1.10.940.10">
    <property type="entry name" value="NusB-like"/>
    <property type="match status" value="1"/>
</dbReference>
<dbReference type="Pfam" id="PF22458">
    <property type="entry name" value="RsmF-B_ferredox"/>
    <property type="match status" value="1"/>
</dbReference>
<dbReference type="InterPro" id="IPR048019">
    <property type="entry name" value="RsmB-like_N"/>
</dbReference>
<keyword evidence="7 14" id="KW-0489">Methyltransferase</keyword>
<dbReference type="PANTHER" id="PTHR22807:SF53">
    <property type="entry name" value="RIBOSOMAL RNA SMALL SUBUNIT METHYLTRANSFERASE B-RELATED"/>
    <property type="match status" value="1"/>
</dbReference>
<dbReference type="CDD" id="cd02440">
    <property type="entry name" value="AdoMet_MTases"/>
    <property type="match status" value="1"/>
</dbReference>
<dbReference type="InterPro" id="IPR018314">
    <property type="entry name" value="RsmB/NOL1/NOP2-like_CS"/>
</dbReference>
<comment type="similarity">
    <text evidence="3 14">Belongs to the class I-like SAM-binding methyltransferase superfamily. RsmB/NOP family.</text>
</comment>
<dbReference type="GO" id="GO:0006355">
    <property type="term" value="P:regulation of DNA-templated transcription"/>
    <property type="evidence" value="ECO:0007669"/>
    <property type="project" value="InterPro"/>
</dbReference>
<keyword evidence="17" id="KW-1185">Reference proteome</keyword>
<dbReference type="InterPro" id="IPR054728">
    <property type="entry name" value="RsmB-like_ferredoxin"/>
</dbReference>
<dbReference type="GO" id="GO:0003723">
    <property type="term" value="F:RNA binding"/>
    <property type="evidence" value="ECO:0007669"/>
    <property type="project" value="UniProtKB-UniRule"/>
</dbReference>
<dbReference type="SUPFAM" id="SSF53335">
    <property type="entry name" value="S-adenosyl-L-methionine-dependent methyltransferases"/>
    <property type="match status" value="1"/>
</dbReference>
<dbReference type="SUPFAM" id="SSF48013">
    <property type="entry name" value="NusB-like"/>
    <property type="match status" value="1"/>
</dbReference>
<dbReference type="InterPro" id="IPR049560">
    <property type="entry name" value="MeTrfase_RsmB-F_NOP2_cat"/>
</dbReference>
<dbReference type="EC" id="2.1.1.176" evidence="4"/>
<evidence type="ECO:0000256" key="7">
    <source>
        <dbReference type="ARBA" id="ARBA00022603"/>
    </source>
</evidence>
<dbReference type="NCBIfam" id="TIGR00563">
    <property type="entry name" value="rsmB"/>
    <property type="match status" value="1"/>
</dbReference>
<keyword evidence="5" id="KW-0963">Cytoplasm</keyword>
<dbReference type="PANTHER" id="PTHR22807">
    <property type="entry name" value="NOP2 YEAST -RELATED NOL1/NOP2/FMU SUN DOMAIN-CONTAINING"/>
    <property type="match status" value="1"/>
</dbReference>
<dbReference type="GO" id="GO:0005737">
    <property type="term" value="C:cytoplasm"/>
    <property type="evidence" value="ECO:0007669"/>
    <property type="project" value="UniProtKB-SubCell"/>
</dbReference>
<dbReference type="InterPro" id="IPR006027">
    <property type="entry name" value="NusB_RsmB_TIM44"/>
</dbReference>
<dbReference type="PROSITE" id="PS51686">
    <property type="entry name" value="SAM_MT_RSMB_NOP"/>
    <property type="match status" value="1"/>
</dbReference>
<evidence type="ECO:0000256" key="9">
    <source>
        <dbReference type="ARBA" id="ARBA00022691"/>
    </source>
</evidence>
<feature type="domain" description="SAM-dependent MTase RsmB/NOP-type" evidence="15">
    <location>
        <begin position="176"/>
        <end position="456"/>
    </location>
</feature>
<evidence type="ECO:0000256" key="3">
    <source>
        <dbReference type="ARBA" id="ARBA00007494"/>
    </source>
</evidence>
<dbReference type="InterPro" id="IPR023267">
    <property type="entry name" value="RCMT"/>
</dbReference>
<comment type="function">
    <text evidence="1">Specifically methylates the cytosine at position 967 (m5C967) of 16S rRNA.</text>
</comment>
<dbReference type="InterPro" id="IPR001678">
    <property type="entry name" value="MeTrfase_RsmB-F_NOP2_dom"/>
</dbReference>
<keyword evidence="8 14" id="KW-0808">Transferase</keyword>
<organism evidence="16 17">
    <name type="scientific">Thermoactinomyces mirandus</name>
    <dbReference type="NCBI Taxonomy" id="2756294"/>
    <lineage>
        <taxon>Bacteria</taxon>
        <taxon>Bacillati</taxon>
        <taxon>Bacillota</taxon>
        <taxon>Bacilli</taxon>
        <taxon>Bacillales</taxon>
        <taxon>Thermoactinomycetaceae</taxon>
        <taxon>Thermoactinomyces</taxon>
    </lineage>
</organism>
<evidence type="ECO:0000256" key="1">
    <source>
        <dbReference type="ARBA" id="ARBA00002724"/>
    </source>
</evidence>
<dbReference type="Proteomes" id="UP000538292">
    <property type="component" value="Unassembled WGS sequence"/>
</dbReference>
<evidence type="ECO:0000256" key="14">
    <source>
        <dbReference type="PROSITE-ProRule" id="PRU01023"/>
    </source>
</evidence>
<dbReference type="PRINTS" id="PR02008">
    <property type="entry name" value="RCMTFAMILY"/>
</dbReference>
<accession>A0A7W2ASE3</accession>
<gene>
    <name evidence="16" type="primary">rsmB</name>
    <name evidence="16" type="ORF">H2C83_08700</name>
</gene>
<dbReference type="InterPro" id="IPR035926">
    <property type="entry name" value="NusB-like_sf"/>
</dbReference>
<dbReference type="FunFam" id="1.10.940.10:FF:000006">
    <property type="entry name" value="16S rRNA (Cytosine(967)-C(5))-methyltransferase RsmB"/>
    <property type="match status" value="1"/>
</dbReference>
<dbReference type="FunFam" id="3.40.50.150:FF:000257">
    <property type="entry name" value="16S rRNA methyltransferase"/>
    <property type="match status" value="1"/>
</dbReference>
<protein>
    <recommendedName>
        <fullName evidence="4">16S rRNA (cytosine(967)-C(5))-methyltransferase</fullName>
        <ecNumber evidence="4">2.1.1.176</ecNumber>
    </recommendedName>
    <alternativeName>
        <fullName evidence="11">16S rRNA m5C967 methyltransferase</fullName>
    </alternativeName>
    <alternativeName>
        <fullName evidence="12">rRNA (cytosine-C(5)-)-methyltransferase RsmB</fullName>
    </alternativeName>
</protein>
<dbReference type="RefSeq" id="WP_181739873.1">
    <property type="nucleotide sequence ID" value="NZ_JACEOL010000030.1"/>
</dbReference>
<feature type="binding site" evidence="14">
    <location>
        <position position="337"/>
    </location>
    <ligand>
        <name>S-adenosyl-L-methionine</name>
        <dbReference type="ChEBI" id="CHEBI:59789"/>
    </ligand>
</feature>
<evidence type="ECO:0000256" key="4">
    <source>
        <dbReference type="ARBA" id="ARBA00012140"/>
    </source>
</evidence>
<evidence type="ECO:0000256" key="11">
    <source>
        <dbReference type="ARBA" id="ARBA00030399"/>
    </source>
</evidence>
<sequence>MKSEERGANARETALDILVQLETKQAYSNLLLNQVLGQSCLDDRDRRLVTELVYGTIQRLNTLDWILGQLLKKGSRSLEPWVRQLLRIGIYQLLYLDRIPERAAIYETVQISKKRGHKGISGLVNGVLRSFLRKKQRLTPPRNPQTLREKAISYSHPEWMIERMEQVYGAEETKAALLSNQIPPKVSIRINQLKMGRDQFIKLWHESEKGKAEASAVAPEGVLIHDGGNPAYSSWFQKGFFTIQDESSMLVARALSPRPGMKVLDVCAAPGGKTTHLAELMENQGEILACDVHEHKLSLIRSNVLRLGIKIVSIAQQDGTMLAKRFAPGTFDAILLDAPCSGLGVIRRKPDLKWSKEARNIDSLVRLQKSLLDSAAPLLKAGGALVYSTCTWEPRENEEQVKSFLKRHPDFEMDRQFVEKLSPAVKKAAQTGTAWVQILPHHLMSDGFFISRVVKKR</sequence>
<evidence type="ECO:0000259" key="15">
    <source>
        <dbReference type="PROSITE" id="PS51686"/>
    </source>
</evidence>
<feature type="active site" description="Nucleophile" evidence="14">
    <location>
        <position position="390"/>
    </location>
</feature>
<name>A0A7W2ASE3_9BACL</name>
<evidence type="ECO:0000256" key="10">
    <source>
        <dbReference type="ARBA" id="ARBA00022884"/>
    </source>
</evidence>
<feature type="binding site" evidence="14">
    <location>
        <begin position="267"/>
        <end position="273"/>
    </location>
    <ligand>
        <name>S-adenosyl-L-methionine</name>
        <dbReference type="ChEBI" id="CHEBI:59789"/>
    </ligand>
</feature>
<evidence type="ECO:0000256" key="2">
    <source>
        <dbReference type="ARBA" id="ARBA00004496"/>
    </source>
</evidence>
<comment type="caution">
    <text evidence="16">The sequence shown here is derived from an EMBL/GenBank/DDBJ whole genome shotgun (WGS) entry which is preliminary data.</text>
</comment>
<dbReference type="InterPro" id="IPR004573">
    <property type="entry name" value="rRNA_ssu_MeTfrase_B"/>
</dbReference>
<reference evidence="16 17" key="1">
    <citation type="submission" date="2020-07" db="EMBL/GenBank/DDBJ databases">
        <title>Thermoactinomyces phylogeny.</title>
        <authorList>
            <person name="Dunlap C."/>
        </authorList>
    </citation>
    <scope>NUCLEOTIDE SEQUENCE [LARGE SCALE GENOMIC DNA]</scope>
    <source>
        <strain evidence="16 17">AMNI-1</strain>
    </source>
</reference>
<comment type="subcellular location">
    <subcellularLocation>
        <location evidence="2">Cytoplasm</location>
    </subcellularLocation>
</comment>
<dbReference type="CDD" id="cd00620">
    <property type="entry name" value="Methyltransferase_Sun"/>
    <property type="match status" value="1"/>
</dbReference>
<dbReference type="Gene3D" id="3.30.70.1170">
    <property type="entry name" value="Sun protein, domain 3"/>
    <property type="match status" value="1"/>
</dbReference>
<evidence type="ECO:0000256" key="8">
    <source>
        <dbReference type="ARBA" id="ARBA00022679"/>
    </source>
</evidence>
<keyword evidence="6" id="KW-0698">rRNA processing</keyword>
<proteinExistence type="inferred from homology"/>
<dbReference type="Pfam" id="PF01189">
    <property type="entry name" value="Methyltr_RsmB-F"/>
    <property type="match status" value="1"/>
</dbReference>
<evidence type="ECO:0000256" key="6">
    <source>
        <dbReference type="ARBA" id="ARBA00022552"/>
    </source>
</evidence>
<feature type="binding site" evidence="14">
    <location>
        <position position="318"/>
    </location>
    <ligand>
        <name>S-adenosyl-L-methionine</name>
        <dbReference type="ChEBI" id="CHEBI:59789"/>
    </ligand>
</feature>
<comment type="catalytic activity">
    <reaction evidence="13">
        <text>cytidine(967) in 16S rRNA + S-adenosyl-L-methionine = 5-methylcytidine(967) in 16S rRNA + S-adenosyl-L-homocysteine + H(+)</text>
        <dbReference type="Rhea" id="RHEA:42748"/>
        <dbReference type="Rhea" id="RHEA-COMP:10219"/>
        <dbReference type="Rhea" id="RHEA-COMP:10220"/>
        <dbReference type="ChEBI" id="CHEBI:15378"/>
        <dbReference type="ChEBI" id="CHEBI:57856"/>
        <dbReference type="ChEBI" id="CHEBI:59789"/>
        <dbReference type="ChEBI" id="CHEBI:74483"/>
        <dbReference type="ChEBI" id="CHEBI:82748"/>
        <dbReference type="EC" id="2.1.1.176"/>
    </reaction>
</comment>
<dbReference type="PROSITE" id="PS01153">
    <property type="entry name" value="NOL1_NOP2_SUN"/>
    <property type="match status" value="1"/>
</dbReference>
<evidence type="ECO:0000256" key="13">
    <source>
        <dbReference type="ARBA" id="ARBA00047283"/>
    </source>
</evidence>
<dbReference type="Gene3D" id="3.40.50.150">
    <property type="entry name" value="Vaccinia Virus protein VP39"/>
    <property type="match status" value="1"/>
</dbReference>
<keyword evidence="10 14" id="KW-0694">RNA-binding</keyword>
<dbReference type="InterPro" id="IPR029063">
    <property type="entry name" value="SAM-dependent_MTases_sf"/>
</dbReference>
<dbReference type="NCBIfam" id="NF011494">
    <property type="entry name" value="PRK14902.1"/>
    <property type="match status" value="1"/>
</dbReference>
<dbReference type="AlphaFoldDB" id="A0A7W2ASE3"/>